<dbReference type="GO" id="GO:1904680">
    <property type="term" value="F:peptide transmembrane transporter activity"/>
    <property type="evidence" value="ECO:0007669"/>
    <property type="project" value="TreeGrafter"/>
</dbReference>
<sequence precursor="true">MSKALSRTVAILLILIVVIAIGIGAYYWSSMQQPTQVIKPTKPIHTQVLYLISNDENTRIQLYQSGTVDIAAVTPSRWRDINNTPVGNFKLVLAFDPSRPMLTIQHVILNTMREPFNITEVRQALAWATPYQAILDQVFSGLYTRLYTIVPKGLQGYTEYNIVKYEYNLTKAMEIIDQLKQRGFDPSKYTIEIAYNQGNTARQQIAAMLQNAWSQLGFRVIVNTYNWPQYLDKVDNFNFDVALLGWIPDYLDPDNYLMPFVWGGAEFTEINYYKASSPNDVSNYVSRVERVIDTEKYIVVVGPKGSGASYTGPANKPILVVNYVLDEEATMKNWEKPVSMVTIGAPGWKDIPVSALVKISRTVLDPDIREAVINAAVIVFNNESPMIMLGQQVGERNYGSWVYNMYYPLSAFARYDLMWEDPNAPVVDTGVSGIRNDPNTMVIATIGWPDTFDPAKSYESFGWEIFWQIYSRPITYYYENTEPEPELAVAWAFSSDATDLYLVIRGGVQAYDPWNNKTYPIDATDVLFSIWRVARTNLPGGPSWMVSDFIDVNASQVLTEDEFKQVVSNGLSTVYHGQSKTVKSLDELLGFFNYSGQTAGVVKLKLKFPYPPILHVLTTAVGCVIPMEYALGNQYQQALADSNNGKNPAAWAKYVLEGEDDPTYKLLKDKPVSTGPYYVADYKEDSYILLKLNPYYWNATVWYELYGFKP</sequence>
<accession>I3XRI4</accession>
<dbReference type="SUPFAM" id="SSF53850">
    <property type="entry name" value="Periplasmic binding protein-like II"/>
    <property type="match status" value="2"/>
</dbReference>
<keyword evidence="4" id="KW-0472">Membrane</keyword>
<reference evidence="6 7" key="1">
    <citation type="journal article" date="2012" name="J. Bacteriol.">
        <title>Complete Genome Sequence of Desulfurococcus fermentans, a Hyperthermophilic Cellulolytic Crenarchaeon Isolated from a Freshwater Hot Spring in Kamchatka, Russia.</title>
        <authorList>
            <person name="Susanti D."/>
            <person name="Johnson E.F."/>
            <person name="Rodriguez J.R."/>
            <person name="Anderson I."/>
            <person name="Perevalova A.A."/>
            <person name="Kyrpides N."/>
            <person name="Lucas S."/>
            <person name="Han J."/>
            <person name="Lapidus A."/>
            <person name="Cheng J.F."/>
            <person name="Goodwin L."/>
            <person name="Pitluck S."/>
            <person name="Mavrommatis K."/>
            <person name="Peters L."/>
            <person name="Land M.L."/>
            <person name="Hauser L."/>
            <person name="Gopalan V."/>
            <person name="Chan P.P."/>
            <person name="Lowe T.M."/>
            <person name="Atomi H."/>
            <person name="Bonch-Osmolovskaya E.A."/>
            <person name="Woyke T."/>
            <person name="Mukhopadhyay B."/>
        </authorList>
    </citation>
    <scope>NUCLEOTIDE SEQUENCE [LARGE SCALE GENOMIC DNA]</scope>
    <source>
        <strain evidence="6 7">DSM 16532</strain>
    </source>
</reference>
<gene>
    <name evidence="6" type="ORF">Desfe_0657</name>
</gene>
<dbReference type="RefSeq" id="WP_014767459.1">
    <property type="nucleotide sequence ID" value="NC_018001.1"/>
</dbReference>
<organism evidence="6 7">
    <name type="scientific">Desulfurococcus amylolyticus DSM 16532</name>
    <dbReference type="NCBI Taxonomy" id="768672"/>
    <lineage>
        <taxon>Archaea</taxon>
        <taxon>Thermoproteota</taxon>
        <taxon>Thermoprotei</taxon>
        <taxon>Desulfurococcales</taxon>
        <taxon>Desulfurococcaceae</taxon>
        <taxon>Desulfurococcus</taxon>
    </lineage>
</organism>
<evidence type="ECO:0000259" key="5">
    <source>
        <dbReference type="Pfam" id="PF00496"/>
    </source>
</evidence>
<dbReference type="Gene3D" id="3.10.105.10">
    <property type="entry name" value="Dipeptide-binding Protein, Domain 3"/>
    <property type="match status" value="1"/>
</dbReference>
<dbReference type="Gene3D" id="3.90.76.10">
    <property type="entry name" value="Dipeptide-binding Protein, Domain 1"/>
    <property type="match status" value="1"/>
</dbReference>
<keyword evidence="2" id="KW-0813">Transport</keyword>
<feature type="transmembrane region" description="Helical" evidence="4">
    <location>
        <begin position="9"/>
        <end position="28"/>
    </location>
</feature>
<dbReference type="InterPro" id="IPR039424">
    <property type="entry name" value="SBP_5"/>
</dbReference>
<name>I3XRI4_DESAM</name>
<dbReference type="KEGG" id="dfd:Desfe_0657"/>
<protein>
    <submittedName>
        <fullName evidence="6">Extracellular solute-binding protein family 5</fullName>
    </submittedName>
</protein>
<keyword evidence="4" id="KW-1133">Transmembrane helix</keyword>
<dbReference type="GeneID" id="13061030"/>
<dbReference type="PANTHER" id="PTHR30290:SF9">
    <property type="entry name" value="OLIGOPEPTIDE-BINDING PROTEIN APPA"/>
    <property type="match status" value="1"/>
</dbReference>
<dbReference type="Proteomes" id="UP000006175">
    <property type="component" value="Chromosome"/>
</dbReference>
<dbReference type="Gene3D" id="3.40.190.10">
    <property type="entry name" value="Periplasmic binding protein-like II"/>
    <property type="match status" value="2"/>
</dbReference>
<feature type="domain" description="Solute-binding protein family 5" evidence="5">
    <location>
        <begin position="482"/>
        <end position="698"/>
    </location>
</feature>
<dbReference type="AlphaFoldDB" id="I3XRI4"/>
<evidence type="ECO:0000256" key="3">
    <source>
        <dbReference type="ARBA" id="ARBA00022729"/>
    </source>
</evidence>
<dbReference type="HOGENOM" id="CLU_387153_0_0_2"/>
<dbReference type="InterPro" id="IPR018247">
    <property type="entry name" value="EF_Hand_1_Ca_BS"/>
</dbReference>
<keyword evidence="4" id="KW-0812">Transmembrane</keyword>
<evidence type="ECO:0000313" key="6">
    <source>
        <dbReference type="EMBL" id="AFL66558.1"/>
    </source>
</evidence>
<keyword evidence="7" id="KW-1185">Reference proteome</keyword>
<comment type="similarity">
    <text evidence="1">Belongs to the bacterial solute-binding protein 5 family.</text>
</comment>
<feature type="domain" description="Solute-binding protein family 5" evidence="5">
    <location>
        <begin position="26"/>
        <end position="261"/>
    </location>
</feature>
<evidence type="ECO:0000256" key="4">
    <source>
        <dbReference type="SAM" id="Phobius"/>
    </source>
</evidence>
<dbReference type="eggNOG" id="arCOG01533">
    <property type="taxonomic scope" value="Archaea"/>
</dbReference>
<keyword evidence="3" id="KW-0732">Signal</keyword>
<dbReference type="Pfam" id="PF00496">
    <property type="entry name" value="SBP_bac_5"/>
    <property type="match status" value="2"/>
</dbReference>
<evidence type="ECO:0000256" key="2">
    <source>
        <dbReference type="ARBA" id="ARBA00022448"/>
    </source>
</evidence>
<dbReference type="EMBL" id="CP003321">
    <property type="protein sequence ID" value="AFL66558.1"/>
    <property type="molecule type" value="Genomic_DNA"/>
</dbReference>
<dbReference type="GO" id="GO:0015833">
    <property type="term" value="P:peptide transport"/>
    <property type="evidence" value="ECO:0007669"/>
    <property type="project" value="TreeGrafter"/>
</dbReference>
<proteinExistence type="inferred from homology"/>
<evidence type="ECO:0000313" key="7">
    <source>
        <dbReference type="Proteomes" id="UP000006175"/>
    </source>
</evidence>
<dbReference type="PANTHER" id="PTHR30290">
    <property type="entry name" value="PERIPLASMIC BINDING COMPONENT OF ABC TRANSPORTER"/>
    <property type="match status" value="1"/>
</dbReference>
<evidence type="ECO:0000256" key="1">
    <source>
        <dbReference type="ARBA" id="ARBA00005695"/>
    </source>
</evidence>
<dbReference type="PROSITE" id="PS00018">
    <property type="entry name" value="EF_HAND_1"/>
    <property type="match status" value="1"/>
</dbReference>
<dbReference type="InterPro" id="IPR000914">
    <property type="entry name" value="SBP_5_dom"/>
</dbReference>